<dbReference type="WBParaSite" id="Gr19_v10_g17210.t1">
    <property type="protein sequence ID" value="Gr19_v10_g17210.t1"/>
    <property type="gene ID" value="Gr19_v10_g17210"/>
</dbReference>
<dbReference type="Proteomes" id="UP000887572">
    <property type="component" value="Unplaced"/>
</dbReference>
<sequence length="152" mass="18480">MSDSIGGICRSHLCRSQSATNVPESWGDRPYSKLTRVHSTTDIAQRYADINSPTRYWPKNKPYYWPMTSNLCNIVSNYNFYPLFRSYSPSYRSYLLDTNWYNRRFDRFQFLPPDSHYNYWPMSCSYHYWYHYPYFKRWHLGTLGGVSQFHRQ</sequence>
<reference evidence="2" key="1">
    <citation type="submission" date="2022-11" db="UniProtKB">
        <authorList>
            <consortium name="WormBaseParasite"/>
        </authorList>
    </citation>
    <scope>IDENTIFICATION</scope>
</reference>
<protein>
    <submittedName>
        <fullName evidence="2">Uncharacterized protein</fullName>
    </submittedName>
</protein>
<evidence type="ECO:0000313" key="2">
    <source>
        <dbReference type="WBParaSite" id="Gr19_v10_g17210.t1"/>
    </source>
</evidence>
<keyword evidence="1" id="KW-1185">Reference proteome</keyword>
<accession>A0A914HG69</accession>
<organism evidence="1 2">
    <name type="scientific">Globodera rostochiensis</name>
    <name type="common">Golden nematode worm</name>
    <name type="synonym">Heterodera rostochiensis</name>
    <dbReference type="NCBI Taxonomy" id="31243"/>
    <lineage>
        <taxon>Eukaryota</taxon>
        <taxon>Metazoa</taxon>
        <taxon>Ecdysozoa</taxon>
        <taxon>Nematoda</taxon>
        <taxon>Chromadorea</taxon>
        <taxon>Rhabditida</taxon>
        <taxon>Tylenchina</taxon>
        <taxon>Tylenchomorpha</taxon>
        <taxon>Tylenchoidea</taxon>
        <taxon>Heteroderidae</taxon>
        <taxon>Heteroderinae</taxon>
        <taxon>Globodera</taxon>
    </lineage>
</organism>
<dbReference type="AlphaFoldDB" id="A0A914HG69"/>
<proteinExistence type="predicted"/>
<name>A0A914HG69_GLORO</name>
<evidence type="ECO:0000313" key="1">
    <source>
        <dbReference type="Proteomes" id="UP000887572"/>
    </source>
</evidence>